<reference evidence="2 3" key="1">
    <citation type="submission" date="2023-07" db="EMBL/GenBank/DDBJ databases">
        <title>Sequencing the genomes of 1000 actinobacteria strains.</title>
        <authorList>
            <person name="Klenk H.-P."/>
        </authorList>
    </citation>
    <scope>NUCLEOTIDE SEQUENCE [LARGE SCALE GENOMIC DNA]</scope>
    <source>
        <strain evidence="2 3">DSM 43749</strain>
    </source>
</reference>
<dbReference type="SUPFAM" id="SSF53756">
    <property type="entry name" value="UDP-Glycosyltransferase/glycogen phosphorylase"/>
    <property type="match status" value="1"/>
</dbReference>
<keyword evidence="3" id="KW-1185">Reference proteome</keyword>
<dbReference type="EMBL" id="JAVDSG010000001">
    <property type="protein sequence ID" value="MDR6597458.1"/>
    <property type="molecule type" value="Genomic_DNA"/>
</dbReference>
<gene>
    <name evidence="2" type="ORF">J2S66_005842</name>
</gene>
<feature type="compositionally biased region" description="Pro residues" evidence="1">
    <location>
        <begin position="797"/>
        <end position="809"/>
    </location>
</feature>
<dbReference type="Pfam" id="PF20706">
    <property type="entry name" value="GT4-conflict"/>
    <property type="match status" value="1"/>
</dbReference>
<accession>A0ABU1Q3H9</accession>
<comment type="caution">
    <text evidence="2">The sequence shown here is derived from an EMBL/GenBank/DDBJ whole genome shotgun (WGS) entry which is preliminary data.</text>
</comment>
<sequence>MADTLRTTACTVVSRAGLPAASVLVGSYLEHHPGHDFVVLLIDEEPAGESIPGARLVGPRWLDVDRTDYLRMAAAYLRAELAGAVKPLLLRQLLGEADVVLFLAPEIRVYAPLPDVAESAARHDIVLASRFSEPLPRDGKEPNEVGMMASGMFDLGFLAVSRNAKRFLDFWAERLRQDSVIAPEAHMHADQRWVDQVPALFQHTVLRDAGSDVGYWNLHERPLERHADGSFTAGGEPLRFFHFAGYRPDVPWLLSTHCQQQPRVLLSENPDLGLLTGAYGEELVRAGYVAPEDEPPYRFDEMADGTPLTTPIRRMFRNAWIEAERPDAEQLLFRRAVTEVPPHPFGQDGGEGFREWLSAPSSPPERAAGLNRLCMLVWAHRPDLQAAFPWPCGENAADFRTWCHTFGVSEGLVPEWARPAEPAPVEAPVDRFGVNLAGYLTAELGLGEMGRIVHDAIRDAGVPLVSVVEEHSLSCRSDLDQPETAGRPRFPVSVMAVNADQTELLLASYPEVGHQRYRIGLWAWELEELPRWQREGFAHVDEIWTVSEFCREAFARHSPVPVKVIPVPVKDPGPVRRTGRVPGKPVQFFFAFDFNSIGQRKNPWGLVEAFRRAFPDRDDVRLVIKATNSRLHARSAERLRVLIADDPRIELMERYLSVADLNQLYADSDAYVSLHRSEGFGLTVAEAMVRGMPVIATDYSSTTEFFDSSVGWPIPYRMVEVGPGWYPYQTDAKWADPDVDEAARAMREVADNPEEAERRGAAAREHILRTRSAKAAADWMRARLTEAYRSWQQRGATPPPPAEQRPPAPGSLSRAREALRWRADSDAPSRLPLAPALRKAVLRAIDHYDVHQRKIMAEIVDGTANAVDQLTAKLGAQDSRIDSVQAETTRRVAHLAAQVGKLEQAVAQLSHRESPVSGERSATDVIVPPNTEVLGEQH</sequence>
<dbReference type="Proteomes" id="UP001268819">
    <property type="component" value="Unassembled WGS sequence"/>
</dbReference>
<name>A0ABU1Q3H9_9PSEU</name>
<dbReference type="CDD" id="cd03801">
    <property type="entry name" value="GT4_PimA-like"/>
    <property type="match status" value="1"/>
</dbReference>
<evidence type="ECO:0000313" key="3">
    <source>
        <dbReference type="Proteomes" id="UP001268819"/>
    </source>
</evidence>
<proteinExistence type="predicted"/>
<protein>
    <submittedName>
        <fullName evidence="2">Glycosyltransferase involved in cell wall biosynthesis</fullName>
    </submittedName>
</protein>
<dbReference type="PANTHER" id="PTHR46656">
    <property type="entry name" value="PUTATIVE-RELATED"/>
    <property type="match status" value="1"/>
</dbReference>
<dbReference type="Gene3D" id="3.40.50.2000">
    <property type="entry name" value="Glycogen Phosphorylase B"/>
    <property type="match status" value="1"/>
</dbReference>
<dbReference type="PANTHER" id="PTHR46656:SF3">
    <property type="entry name" value="PUTATIVE-RELATED"/>
    <property type="match status" value="1"/>
</dbReference>
<dbReference type="RefSeq" id="WP_310310692.1">
    <property type="nucleotide sequence ID" value="NZ_BAAAXB010000001.1"/>
</dbReference>
<feature type="region of interest" description="Disordered" evidence="1">
    <location>
        <begin position="791"/>
        <end position="817"/>
    </location>
</feature>
<evidence type="ECO:0000313" key="2">
    <source>
        <dbReference type="EMBL" id="MDR6597458.1"/>
    </source>
</evidence>
<evidence type="ECO:0000256" key="1">
    <source>
        <dbReference type="SAM" id="MobiDB-lite"/>
    </source>
</evidence>
<organism evidence="2 3">
    <name type="scientific">Saccharothrix longispora</name>
    <dbReference type="NCBI Taxonomy" id="33920"/>
    <lineage>
        <taxon>Bacteria</taxon>
        <taxon>Bacillati</taxon>
        <taxon>Actinomycetota</taxon>
        <taxon>Actinomycetes</taxon>
        <taxon>Pseudonocardiales</taxon>
        <taxon>Pseudonocardiaceae</taxon>
        <taxon>Saccharothrix</taxon>
    </lineage>
</organism>